<reference evidence="3 4" key="1">
    <citation type="submission" date="2019-07" db="EMBL/GenBank/DDBJ databases">
        <title>The pathways for chlorine oxyanion respiration interact through the shared metabolite chlorate.</title>
        <authorList>
            <person name="Barnum T.P."/>
            <person name="Cheng Y."/>
            <person name="Hill K.A."/>
            <person name="Lucas L.N."/>
            <person name="Carlson H.K."/>
            <person name="Coates J.D."/>
        </authorList>
    </citation>
    <scope>NUCLEOTIDE SEQUENCE [LARGE SCALE GENOMIC DNA]</scope>
    <source>
        <strain evidence="3 4">SFB-1</strain>
    </source>
</reference>
<dbReference type="InterPro" id="IPR001789">
    <property type="entry name" value="Sig_transdc_resp-reg_receiver"/>
</dbReference>
<accession>A0A558EHP8</accession>
<evidence type="ECO:0000259" key="2">
    <source>
        <dbReference type="PROSITE" id="PS50110"/>
    </source>
</evidence>
<sequence>MNHRKLLLVEDDAQDLRLTLRALKRINVVNEVDVVGDGAAALDYLFCRNTYAQRSPADAPAVVLLDIRLPKLSGLEVLEQLRQDTRTHKIPVVMLTSSDEEQDILRSYDLGANSYVRKPLDPGEFTEAVAQLGLYWMLLNEPPKSTE</sequence>
<dbReference type="PANTHER" id="PTHR44520:SF1">
    <property type="entry name" value="TWO-COMPONENT SYSTEM REGULATORY PROTEIN"/>
    <property type="match status" value="1"/>
</dbReference>
<evidence type="ECO:0000313" key="4">
    <source>
        <dbReference type="Proteomes" id="UP000318349"/>
    </source>
</evidence>
<dbReference type="Pfam" id="PF00072">
    <property type="entry name" value="Response_reg"/>
    <property type="match status" value="1"/>
</dbReference>
<organism evidence="3 4">
    <name type="scientific">Denitromonas halophila</name>
    <dbReference type="NCBI Taxonomy" id="1629404"/>
    <lineage>
        <taxon>Bacteria</taxon>
        <taxon>Pseudomonadati</taxon>
        <taxon>Pseudomonadota</taxon>
        <taxon>Betaproteobacteria</taxon>
        <taxon>Rhodocyclales</taxon>
        <taxon>Zoogloeaceae</taxon>
        <taxon>Denitromonas</taxon>
    </lineage>
</organism>
<comment type="caution">
    <text evidence="3">The sequence shown here is derived from an EMBL/GenBank/DDBJ whole genome shotgun (WGS) entry which is preliminary data.</text>
</comment>
<keyword evidence="1" id="KW-0597">Phosphoprotein</keyword>
<dbReference type="AlphaFoldDB" id="A0A558EHP8"/>
<dbReference type="Gene3D" id="3.40.50.2300">
    <property type="match status" value="1"/>
</dbReference>
<dbReference type="InterPro" id="IPR011006">
    <property type="entry name" value="CheY-like_superfamily"/>
</dbReference>
<feature type="domain" description="Response regulatory" evidence="2">
    <location>
        <begin position="5"/>
        <end position="133"/>
    </location>
</feature>
<dbReference type="PANTHER" id="PTHR44520">
    <property type="entry name" value="RESPONSE REGULATOR RCP1-RELATED"/>
    <property type="match status" value="1"/>
</dbReference>
<dbReference type="SUPFAM" id="SSF52172">
    <property type="entry name" value="CheY-like"/>
    <property type="match status" value="1"/>
</dbReference>
<feature type="modified residue" description="4-aspartylphosphate" evidence="1">
    <location>
        <position position="66"/>
    </location>
</feature>
<gene>
    <name evidence="3" type="ORF">FHP89_02155</name>
</gene>
<proteinExistence type="predicted"/>
<evidence type="ECO:0000256" key="1">
    <source>
        <dbReference type="PROSITE-ProRule" id="PRU00169"/>
    </source>
</evidence>
<dbReference type="GO" id="GO:0000160">
    <property type="term" value="P:phosphorelay signal transduction system"/>
    <property type="evidence" value="ECO:0007669"/>
    <property type="project" value="InterPro"/>
</dbReference>
<dbReference type="EMBL" id="VMNI01000002">
    <property type="protein sequence ID" value="TVO79574.1"/>
    <property type="molecule type" value="Genomic_DNA"/>
</dbReference>
<name>A0A558EHP8_9RHOO</name>
<dbReference type="CDD" id="cd17557">
    <property type="entry name" value="REC_Rcp-like"/>
    <property type="match status" value="1"/>
</dbReference>
<protein>
    <submittedName>
        <fullName evidence="3">Response regulator</fullName>
    </submittedName>
</protein>
<dbReference type="PROSITE" id="PS50110">
    <property type="entry name" value="RESPONSE_REGULATORY"/>
    <property type="match status" value="1"/>
</dbReference>
<dbReference type="InterPro" id="IPR052893">
    <property type="entry name" value="TCS_response_regulator"/>
</dbReference>
<evidence type="ECO:0000313" key="3">
    <source>
        <dbReference type="EMBL" id="TVO79574.1"/>
    </source>
</evidence>
<dbReference type="Proteomes" id="UP000318349">
    <property type="component" value="Unassembled WGS sequence"/>
</dbReference>
<dbReference type="SMART" id="SM00448">
    <property type="entry name" value="REC"/>
    <property type="match status" value="1"/>
</dbReference>